<dbReference type="PANTHER" id="PTHR34859">
    <property type="entry name" value="UNNAMED PRODUCT"/>
    <property type="match status" value="1"/>
</dbReference>
<dbReference type="PROSITE" id="PS51257">
    <property type="entry name" value="PROKAR_LIPOPROTEIN"/>
    <property type="match status" value="1"/>
</dbReference>
<dbReference type="InParanoid" id="I7LY47"/>
<keyword evidence="1" id="KW-0732">Signal</keyword>
<dbReference type="HOGENOM" id="CLU_065283_0_0_1"/>
<gene>
    <name evidence="2" type="ORF">TTHERM_00497410</name>
</gene>
<proteinExistence type="predicted"/>
<evidence type="ECO:0000313" key="2">
    <source>
        <dbReference type="EMBL" id="EAS07688.1"/>
    </source>
</evidence>
<dbReference type="RefSeq" id="XP_001027930.1">
    <property type="nucleotide sequence ID" value="XM_001027930.1"/>
</dbReference>
<dbReference type="GeneID" id="7845550"/>
<organism evidence="2 3">
    <name type="scientific">Tetrahymena thermophila (strain SB210)</name>
    <dbReference type="NCBI Taxonomy" id="312017"/>
    <lineage>
        <taxon>Eukaryota</taxon>
        <taxon>Sar</taxon>
        <taxon>Alveolata</taxon>
        <taxon>Ciliophora</taxon>
        <taxon>Intramacronucleata</taxon>
        <taxon>Oligohymenophorea</taxon>
        <taxon>Hymenostomatida</taxon>
        <taxon>Tetrahymenina</taxon>
        <taxon>Tetrahymenidae</taxon>
        <taxon>Tetrahymena</taxon>
    </lineage>
</organism>
<reference evidence="3" key="1">
    <citation type="journal article" date="2006" name="PLoS Biol.">
        <title>Macronuclear genome sequence of the ciliate Tetrahymena thermophila, a model eukaryote.</title>
        <authorList>
            <person name="Eisen J.A."/>
            <person name="Coyne R.S."/>
            <person name="Wu M."/>
            <person name="Wu D."/>
            <person name="Thiagarajan M."/>
            <person name="Wortman J.R."/>
            <person name="Badger J.H."/>
            <person name="Ren Q."/>
            <person name="Amedeo P."/>
            <person name="Jones K.M."/>
            <person name="Tallon L.J."/>
            <person name="Delcher A.L."/>
            <person name="Salzberg S.L."/>
            <person name="Silva J.C."/>
            <person name="Haas B.J."/>
            <person name="Majoros W.H."/>
            <person name="Farzad M."/>
            <person name="Carlton J.M."/>
            <person name="Smith R.K. Jr."/>
            <person name="Garg J."/>
            <person name="Pearlman R.E."/>
            <person name="Karrer K.M."/>
            <person name="Sun L."/>
            <person name="Manning G."/>
            <person name="Elde N.C."/>
            <person name="Turkewitz A.P."/>
            <person name="Asai D.J."/>
            <person name="Wilkes D.E."/>
            <person name="Wang Y."/>
            <person name="Cai H."/>
            <person name="Collins K."/>
            <person name="Stewart B.A."/>
            <person name="Lee S.R."/>
            <person name="Wilamowska K."/>
            <person name="Weinberg Z."/>
            <person name="Ruzzo W.L."/>
            <person name="Wloga D."/>
            <person name="Gaertig J."/>
            <person name="Frankel J."/>
            <person name="Tsao C.-C."/>
            <person name="Gorovsky M.A."/>
            <person name="Keeling P.J."/>
            <person name="Waller R.F."/>
            <person name="Patron N.J."/>
            <person name="Cherry J.M."/>
            <person name="Stover N.A."/>
            <person name="Krieger C.J."/>
            <person name="del Toro C."/>
            <person name="Ryder H.F."/>
            <person name="Williamson S.C."/>
            <person name="Barbeau R.A."/>
            <person name="Hamilton E.P."/>
            <person name="Orias E."/>
        </authorList>
    </citation>
    <scope>NUCLEOTIDE SEQUENCE [LARGE SCALE GENOMIC DNA]</scope>
    <source>
        <strain evidence="3">SB210</strain>
    </source>
</reference>
<protein>
    <recommendedName>
        <fullName evidence="4">Transmembrane protein</fullName>
    </recommendedName>
</protein>
<evidence type="ECO:0008006" key="4">
    <source>
        <dbReference type="Google" id="ProtNLM"/>
    </source>
</evidence>
<dbReference type="Proteomes" id="UP000009168">
    <property type="component" value="Unassembled WGS sequence"/>
</dbReference>
<dbReference type="PANTHER" id="PTHR34859:SF2">
    <property type="entry name" value="LYSM DOMAIN-CONTAINING PROTEIN"/>
    <property type="match status" value="1"/>
</dbReference>
<evidence type="ECO:0000256" key="1">
    <source>
        <dbReference type="SAM" id="SignalP"/>
    </source>
</evidence>
<evidence type="ECO:0000313" key="3">
    <source>
        <dbReference type="Proteomes" id="UP000009168"/>
    </source>
</evidence>
<dbReference type="AlphaFoldDB" id="I7LY47"/>
<sequence>MRKTLIVAITILLISCVSSSKIEPLQGNLLRCTVDVAKAAQTLGNAIKSAVAQDWVSFAKGLISLAEQIKPMVEDCKDPICLGPATQRCQQKEQKQCEQWGAIEYPVCNEGYHNFGCCICAESCPSRYEDQGLYCKKPSSYGRGAGYPWEFGDDMSLNNAYKRCEAENSQGCEQYGLVIYPKCAEGFHNVGCCICSPDCPENYTDIGISCKKPSYGRGVGYPMYWTDCPNSAMNLEQKLRKESRMLEAKFGDLNCDELITAIKSNGQIFVDGNDSQNINNSVEVAPTISQLSAQYLDRCADMDKIDIDN</sequence>
<keyword evidence="3" id="KW-1185">Reference proteome</keyword>
<dbReference type="OrthoDB" id="310692at2759"/>
<dbReference type="EMBL" id="GG662212">
    <property type="protein sequence ID" value="EAS07688.1"/>
    <property type="molecule type" value="Genomic_DNA"/>
</dbReference>
<feature type="signal peptide" evidence="1">
    <location>
        <begin position="1"/>
        <end position="19"/>
    </location>
</feature>
<name>I7LY47_TETTS</name>
<feature type="chain" id="PRO_5003711904" description="Transmembrane protein" evidence="1">
    <location>
        <begin position="20"/>
        <end position="309"/>
    </location>
</feature>
<dbReference type="KEGG" id="tet:TTHERM_00497410"/>
<accession>I7LY47</accession>